<reference evidence="2 3" key="1">
    <citation type="submission" date="2019-07" db="EMBL/GenBank/DDBJ databases">
        <authorList>
            <person name="Garlena R.A."/>
            <person name="Russell D.A."/>
            <person name="Pope W.H."/>
            <person name="Jacobs-Sera D."/>
            <person name="Hatfull G.F."/>
        </authorList>
    </citation>
    <scope>NUCLEOTIDE SEQUENCE [LARGE SCALE GENOMIC DNA]</scope>
</reference>
<dbReference type="InterPro" id="IPR012337">
    <property type="entry name" value="RNaseH-like_sf"/>
</dbReference>
<evidence type="ECO:0000259" key="1">
    <source>
        <dbReference type="SMART" id="SM00479"/>
    </source>
</evidence>
<organism evidence="2 3">
    <name type="scientific">Mycobacterium phage MalagasyRose</name>
    <dbReference type="NCBI Taxonomy" id="2599870"/>
    <lineage>
        <taxon>Viruses</taxon>
        <taxon>Duplodnaviria</taxon>
        <taxon>Heunggongvirae</taxon>
        <taxon>Uroviricota</taxon>
        <taxon>Caudoviricetes</taxon>
        <taxon>Malagasyrosevirus</taxon>
        <taxon>Malagasyrosevirus malagasyrose</taxon>
    </lineage>
</organism>
<dbReference type="InterPro" id="IPR013520">
    <property type="entry name" value="Ribonucl_H"/>
</dbReference>
<accession>A0A5J6TDJ8</accession>
<dbReference type="InterPro" id="IPR036397">
    <property type="entry name" value="RNaseH_sf"/>
</dbReference>
<dbReference type="KEGG" id="vg:80019531"/>
<dbReference type="SMART" id="SM00479">
    <property type="entry name" value="EXOIII"/>
    <property type="match status" value="1"/>
</dbReference>
<protein>
    <submittedName>
        <fullName evidence="2">DNA polymerase III</fullName>
    </submittedName>
</protein>
<dbReference type="SUPFAM" id="SSF53098">
    <property type="entry name" value="Ribonuclease H-like"/>
    <property type="match status" value="1"/>
</dbReference>
<dbReference type="Pfam" id="PF00929">
    <property type="entry name" value="RNase_T"/>
    <property type="match status" value="1"/>
</dbReference>
<sequence length="226" mass="24713">MTEARRHLVVVDLETTGLHDDAAILEVAAVNVDTGEELHFVPFLAPEALAKAEPKALQINRYFERGLFEQALTAERTMDSYRQLQVMLRGNTFGGSNPAFDSALVARAVIAIEVSWLSSPKRHAPPPYVETVGRVWHHRLGDLAAYAAGPLGIDVRELEGLDQVLGRLGMEALGDGRHTALGDARATVAAFMALEGHVRRRAADAVLVPTLTLQRMAELRDHLRGQ</sequence>
<evidence type="ECO:0000313" key="3">
    <source>
        <dbReference type="Proteomes" id="UP000326279"/>
    </source>
</evidence>
<dbReference type="GeneID" id="80019531"/>
<feature type="domain" description="Exonuclease" evidence="1">
    <location>
        <begin position="7"/>
        <end position="200"/>
    </location>
</feature>
<dbReference type="Gene3D" id="3.30.420.10">
    <property type="entry name" value="Ribonuclease H-like superfamily/Ribonuclease H"/>
    <property type="match status" value="1"/>
</dbReference>
<dbReference type="RefSeq" id="YP_010754930.1">
    <property type="nucleotide sequence ID" value="NC_073465.1"/>
</dbReference>
<keyword evidence="3" id="KW-1185">Reference proteome</keyword>
<proteinExistence type="predicted"/>
<dbReference type="EMBL" id="MN234170">
    <property type="protein sequence ID" value="QFG08906.1"/>
    <property type="molecule type" value="Genomic_DNA"/>
</dbReference>
<dbReference type="Proteomes" id="UP000326279">
    <property type="component" value="Segment"/>
</dbReference>
<evidence type="ECO:0000313" key="2">
    <source>
        <dbReference type="EMBL" id="QFG08906.1"/>
    </source>
</evidence>
<name>A0A5J6TDJ8_9CAUD</name>
<gene>
    <name evidence="2" type="primary">58</name>
    <name evidence="2" type="ORF">PBI_MALAGASYROSE_58</name>
</gene>
<dbReference type="GO" id="GO:0003676">
    <property type="term" value="F:nucleic acid binding"/>
    <property type="evidence" value="ECO:0007669"/>
    <property type="project" value="InterPro"/>
</dbReference>